<accession>A0A843TTG9</accession>
<evidence type="ECO:0000256" key="1">
    <source>
        <dbReference type="SAM" id="MobiDB-lite"/>
    </source>
</evidence>
<comment type="caution">
    <text evidence="3">The sequence shown here is derived from an EMBL/GenBank/DDBJ whole genome shotgun (WGS) entry which is preliminary data.</text>
</comment>
<dbReference type="EMBL" id="NMUH01000273">
    <property type="protein sequence ID" value="MQL75962.1"/>
    <property type="molecule type" value="Genomic_DNA"/>
</dbReference>
<name>A0A843TTG9_COLES</name>
<keyword evidence="2" id="KW-1133">Transmembrane helix</keyword>
<evidence type="ECO:0000256" key="2">
    <source>
        <dbReference type="SAM" id="Phobius"/>
    </source>
</evidence>
<gene>
    <name evidence="3" type="ORF">Taro_008351</name>
</gene>
<feature type="region of interest" description="Disordered" evidence="1">
    <location>
        <begin position="70"/>
        <end position="89"/>
    </location>
</feature>
<evidence type="ECO:0000313" key="3">
    <source>
        <dbReference type="EMBL" id="MQL75962.1"/>
    </source>
</evidence>
<sequence>MSDLKLPTYYQVIAIVILMAVLDGSVILGPYLIRLLTTRDSLGGTHEPVGHQEHDVHALHVCRSEHALKSRRTSSFSSWRVPERPRPGT</sequence>
<organism evidence="3 4">
    <name type="scientific">Colocasia esculenta</name>
    <name type="common">Wild taro</name>
    <name type="synonym">Arum esculentum</name>
    <dbReference type="NCBI Taxonomy" id="4460"/>
    <lineage>
        <taxon>Eukaryota</taxon>
        <taxon>Viridiplantae</taxon>
        <taxon>Streptophyta</taxon>
        <taxon>Embryophyta</taxon>
        <taxon>Tracheophyta</taxon>
        <taxon>Spermatophyta</taxon>
        <taxon>Magnoliopsida</taxon>
        <taxon>Liliopsida</taxon>
        <taxon>Araceae</taxon>
        <taxon>Aroideae</taxon>
        <taxon>Colocasieae</taxon>
        <taxon>Colocasia</taxon>
    </lineage>
</organism>
<proteinExistence type="predicted"/>
<dbReference type="Proteomes" id="UP000652761">
    <property type="component" value="Unassembled WGS sequence"/>
</dbReference>
<keyword evidence="2" id="KW-0472">Membrane</keyword>
<protein>
    <submittedName>
        <fullName evidence="3">Uncharacterized protein</fullName>
    </submittedName>
</protein>
<evidence type="ECO:0000313" key="4">
    <source>
        <dbReference type="Proteomes" id="UP000652761"/>
    </source>
</evidence>
<dbReference type="AlphaFoldDB" id="A0A843TTG9"/>
<keyword evidence="2" id="KW-0812">Transmembrane</keyword>
<feature type="transmembrane region" description="Helical" evidence="2">
    <location>
        <begin position="12"/>
        <end position="33"/>
    </location>
</feature>
<keyword evidence="4" id="KW-1185">Reference proteome</keyword>
<reference evidence="3" key="1">
    <citation type="submission" date="2017-07" db="EMBL/GenBank/DDBJ databases">
        <title>Taro Niue Genome Assembly and Annotation.</title>
        <authorList>
            <person name="Atibalentja N."/>
            <person name="Keating K."/>
            <person name="Fields C.J."/>
        </authorList>
    </citation>
    <scope>NUCLEOTIDE SEQUENCE</scope>
    <source>
        <strain evidence="3">Niue_2</strain>
        <tissue evidence="3">Leaf</tissue>
    </source>
</reference>